<dbReference type="GO" id="GO:0005525">
    <property type="term" value="F:GTP binding"/>
    <property type="evidence" value="ECO:0007669"/>
    <property type="project" value="InterPro"/>
</dbReference>
<evidence type="ECO:0008006" key="7">
    <source>
        <dbReference type="Google" id="ProtNLM"/>
    </source>
</evidence>
<dbReference type="InterPro" id="IPR052807">
    <property type="entry name" value="Mito_transl_resp_regulator"/>
</dbReference>
<protein>
    <recommendedName>
        <fullName evidence="7">Nitric oxide-associated protein 1</fullName>
    </recommendedName>
</protein>
<evidence type="ECO:0000313" key="6">
    <source>
        <dbReference type="Proteomes" id="UP001066276"/>
    </source>
</evidence>
<dbReference type="Pfam" id="PF21516">
    <property type="entry name" value="YqeH-like_C"/>
    <property type="match status" value="1"/>
</dbReference>
<dbReference type="CDD" id="cd01855">
    <property type="entry name" value="YqeH"/>
    <property type="match status" value="1"/>
</dbReference>
<keyword evidence="6" id="KW-1185">Reference proteome</keyword>
<reference evidence="5" key="1">
    <citation type="journal article" date="2022" name="bioRxiv">
        <title>Sequencing and chromosome-scale assembly of the giantPleurodeles waltlgenome.</title>
        <authorList>
            <person name="Brown T."/>
            <person name="Elewa A."/>
            <person name="Iarovenko S."/>
            <person name="Subramanian E."/>
            <person name="Araus A.J."/>
            <person name="Petzold A."/>
            <person name="Susuki M."/>
            <person name="Suzuki K.-i.T."/>
            <person name="Hayashi T."/>
            <person name="Toyoda A."/>
            <person name="Oliveira C."/>
            <person name="Osipova E."/>
            <person name="Leigh N.D."/>
            <person name="Simon A."/>
            <person name="Yun M.H."/>
        </authorList>
    </citation>
    <scope>NUCLEOTIDE SEQUENCE</scope>
    <source>
        <strain evidence="5">20211129_DDA</strain>
        <tissue evidence="5">Liver</tissue>
    </source>
</reference>
<evidence type="ECO:0000256" key="1">
    <source>
        <dbReference type="SAM" id="Coils"/>
    </source>
</evidence>
<gene>
    <name evidence="5" type="ORF">NDU88_006340</name>
</gene>
<dbReference type="PANTHER" id="PTHR46406">
    <property type="entry name" value="NITRIC OXIDE-ASSOCIATED PROTEIN 1"/>
    <property type="match status" value="1"/>
</dbReference>
<dbReference type="Pfam" id="PF01926">
    <property type="entry name" value="MMR_HSR1"/>
    <property type="match status" value="1"/>
</dbReference>
<feature type="compositionally biased region" description="Basic and acidic residues" evidence="2">
    <location>
        <begin position="128"/>
        <end position="145"/>
    </location>
</feature>
<feature type="coiled-coil region" evidence="1">
    <location>
        <begin position="415"/>
        <end position="443"/>
    </location>
</feature>
<feature type="region of interest" description="Disordered" evidence="2">
    <location>
        <begin position="686"/>
        <end position="713"/>
    </location>
</feature>
<feature type="domain" description="NOA1/YqeH-like C-terminal" evidence="4">
    <location>
        <begin position="569"/>
        <end position="667"/>
    </location>
</feature>
<feature type="coiled-coil region" evidence="1">
    <location>
        <begin position="65"/>
        <end position="93"/>
    </location>
</feature>
<name>A0AAV7WXB6_PLEWA</name>
<feature type="compositionally biased region" description="Polar residues" evidence="2">
    <location>
        <begin position="701"/>
        <end position="713"/>
    </location>
</feature>
<proteinExistence type="predicted"/>
<dbReference type="EMBL" id="JANPWB010000001">
    <property type="protein sequence ID" value="KAJ1218764.1"/>
    <property type="molecule type" value="Genomic_DNA"/>
</dbReference>
<dbReference type="SUPFAM" id="SSF52540">
    <property type="entry name" value="P-loop containing nucleoside triphosphate hydrolases"/>
    <property type="match status" value="1"/>
</dbReference>
<dbReference type="Gene3D" id="3.40.50.300">
    <property type="entry name" value="P-loop containing nucleotide triphosphate hydrolases"/>
    <property type="match status" value="1"/>
</dbReference>
<dbReference type="InterPro" id="IPR048422">
    <property type="entry name" value="NOA1/YqeH-like_C"/>
</dbReference>
<evidence type="ECO:0000256" key="2">
    <source>
        <dbReference type="SAM" id="MobiDB-lite"/>
    </source>
</evidence>
<feature type="region of interest" description="Disordered" evidence="2">
    <location>
        <begin position="121"/>
        <end position="167"/>
    </location>
</feature>
<evidence type="ECO:0000259" key="4">
    <source>
        <dbReference type="Pfam" id="PF21516"/>
    </source>
</evidence>
<accession>A0AAV7WXB6</accession>
<dbReference type="AlphaFoldDB" id="A0AAV7WXB6"/>
<keyword evidence="1" id="KW-0175">Coiled coil</keyword>
<dbReference type="InterPro" id="IPR006073">
    <property type="entry name" value="GTP-bd"/>
</dbReference>
<sequence>MHRLAQLLRVAQLPLFSPRGLCRAAPGSLRGRGAQEERLSRAKGEGEQLVFLELSENLAEEEDDGTAYERRLQQEYQRRKEEEEERRREAEAARECSGPQLYLRRLRLQAEALQPLLGKVDEDLTAPDNDKSLPEHDTEFTEKHSLSMLSKPKKKKKGEHKIFGTPDPLAPVSGEKCSGCGAVMHCTDPALPGYLPSEKYSHILKQKEEGERPEKAVCQRCYLLVYHQKALDLSVPREEYRRIVSSIRDQKALVLFMVDLLDLPNSVIPDLTQIIGENKHIFVLGNKIDLLPGDSPGYLKRLKERVLEYCNEAGINSKGNITDVQLLSAKTGYGVEEFISKLQRSWKYMGDVYLVGTTNAGKSTLFNTLLQSDYCRSKASEIIDRATISPWPGTTLNLLKFPIVNPTPSRIFRRTERLKADALQCEQDLSEEEQKHLNRLKKQGYLIGRVGRTFRFQKKNVDEEVIEFDADSLSFGLEDDTKPVSPSKKTAEKLEFTPDELKHANWFYDTPGIVKENCVLNLLKDKEVKIVLPSHAIIPRTFVLQPGMTLFLGALGRIDFLQGEKSAWFSVVASNLLPVHITHLEKADAIYENHAGKTLLGVPMGGEERMKDFPPLVPEEIVLQGISTQEAVADIKLSSAGWVAVTAHSEDRLHLRGYTPKGTTLTVCQPPLLPHIVNIKGERVRKSPAYATKKPPPLVSNLRSNQNQQPAKK</sequence>
<comment type="caution">
    <text evidence="5">The sequence shown here is derived from an EMBL/GenBank/DDBJ whole genome shotgun (WGS) entry which is preliminary data.</text>
</comment>
<dbReference type="PANTHER" id="PTHR46406:SF1">
    <property type="entry name" value="NITRIC OXIDE-ASSOCIATED PROTEIN 1"/>
    <property type="match status" value="1"/>
</dbReference>
<organism evidence="5 6">
    <name type="scientific">Pleurodeles waltl</name>
    <name type="common">Iberian ribbed newt</name>
    <dbReference type="NCBI Taxonomy" id="8319"/>
    <lineage>
        <taxon>Eukaryota</taxon>
        <taxon>Metazoa</taxon>
        <taxon>Chordata</taxon>
        <taxon>Craniata</taxon>
        <taxon>Vertebrata</taxon>
        <taxon>Euteleostomi</taxon>
        <taxon>Amphibia</taxon>
        <taxon>Batrachia</taxon>
        <taxon>Caudata</taxon>
        <taxon>Salamandroidea</taxon>
        <taxon>Salamandridae</taxon>
        <taxon>Pleurodelinae</taxon>
        <taxon>Pleurodeles</taxon>
    </lineage>
</organism>
<evidence type="ECO:0000313" key="5">
    <source>
        <dbReference type="EMBL" id="KAJ1218764.1"/>
    </source>
</evidence>
<feature type="domain" description="G" evidence="3">
    <location>
        <begin position="352"/>
        <end position="403"/>
    </location>
</feature>
<evidence type="ECO:0000259" key="3">
    <source>
        <dbReference type="Pfam" id="PF01926"/>
    </source>
</evidence>
<dbReference type="InterPro" id="IPR027417">
    <property type="entry name" value="P-loop_NTPase"/>
</dbReference>
<dbReference type="Proteomes" id="UP001066276">
    <property type="component" value="Chromosome 1_1"/>
</dbReference>